<dbReference type="Pfam" id="PF08352">
    <property type="entry name" value="oligo_HPY"/>
    <property type="match status" value="1"/>
</dbReference>
<dbReference type="Proteomes" id="UP000469545">
    <property type="component" value="Unassembled WGS sequence"/>
</dbReference>
<evidence type="ECO:0000313" key="9">
    <source>
        <dbReference type="EMBL" id="NEB20426.1"/>
    </source>
</evidence>
<dbReference type="GO" id="GO:0005524">
    <property type="term" value="F:ATP binding"/>
    <property type="evidence" value="ECO:0007669"/>
    <property type="project" value="UniProtKB-KW"/>
</dbReference>
<keyword evidence="5" id="KW-0547">Nucleotide-binding</keyword>
<dbReference type="NCBIfam" id="NF007739">
    <property type="entry name" value="PRK10419.1"/>
    <property type="match status" value="2"/>
</dbReference>
<dbReference type="PANTHER" id="PTHR43297">
    <property type="entry name" value="OLIGOPEPTIDE TRANSPORT ATP-BINDING PROTEIN APPD"/>
    <property type="match status" value="1"/>
</dbReference>
<dbReference type="SMART" id="SM00382">
    <property type="entry name" value="AAA"/>
    <property type="match status" value="2"/>
</dbReference>
<dbReference type="FunFam" id="3.40.50.300:FF:000016">
    <property type="entry name" value="Oligopeptide ABC transporter ATP-binding component"/>
    <property type="match status" value="1"/>
</dbReference>
<feature type="domain" description="ABC transporter" evidence="8">
    <location>
        <begin position="17"/>
        <end position="266"/>
    </location>
</feature>
<dbReference type="EMBL" id="JAAGMB010000634">
    <property type="protein sequence ID" value="NEB20426.1"/>
    <property type="molecule type" value="Genomic_DNA"/>
</dbReference>
<evidence type="ECO:0000256" key="5">
    <source>
        <dbReference type="ARBA" id="ARBA00022741"/>
    </source>
</evidence>
<reference evidence="9 10" key="1">
    <citation type="submission" date="2020-01" db="EMBL/GenBank/DDBJ databases">
        <title>Insect and environment-associated Actinomycetes.</title>
        <authorList>
            <person name="Currrie C."/>
            <person name="Chevrette M."/>
            <person name="Carlson C."/>
            <person name="Stubbendieck R."/>
            <person name="Wendt-Pienkowski E."/>
        </authorList>
    </citation>
    <scope>NUCLEOTIDE SEQUENCE [LARGE SCALE GENOMIC DNA]</scope>
    <source>
        <strain evidence="9 10">SID14172</strain>
    </source>
</reference>
<sequence length="573" mass="60823">MSAVRRPAAPVAGEHILDLDDLGVEFTTETGTVRAVRGVSLHVAPSETLALVGESGSGKSTVALAAMGLLSGNARATGRAVVDGTDIVGADEERLSGLRGSTVSMVFQEPATALDPLSRVGKQIAEVIRNHRRISAADAAERAVELLRRVGIPEPEQRARSYPFQLSGGQRQRVVIAMAIANEPALLIADEPTTALDVTVQAEILDLLRRLAAETGTGVLLVTHNMGVVADFADRVAVMYQGALVETGSVEDVLLRPSHDYTKRLLSAVPRLSVAEAAGPVERPAPEPDAAAAGEPAVELKDVSVVFGRGKHAVHALKGVSFAVHPGETLGLVGESGSGKSTASRVALGLIGPTAGSVTLFGADLAATRARARRALRAGIGVVLQDPVASLDPRMTVGECVAEPLRVHRRRLSRREREALVADVLDRVRLPREMARRAPRELSGGQRQRVSLARALVLEPRLLVADEPTSALDVSVQEAVLEVIRELQEELGFACLFVSHDLAVVQQFARRVVVMRAGRAEEQGLTSATLLHPETDYTRRLLAAVPVPDPVVQRGRRAERLATLAAGRTEEQG</sequence>
<keyword evidence="3" id="KW-0813">Transport</keyword>
<dbReference type="FunFam" id="3.40.50.300:FF:001779">
    <property type="entry name" value="Nickel ABC transporter, ATP-binding protein"/>
    <property type="match status" value="1"/>
</dbReference>
<dbReference type="GO" id="GO:0005886">
    <property type="term" value="C:plasma membrane"/>
    <property type="evidence" value="ECO:0007669"/>
    <property type="project" value="UniProtKB-SubCell"/>
</dbReference>
<dbReference type="PROSITE" id="PS00211">
    <property type="entry name" value="ABC_TRANSPORTER_1"/>
    <property type="match status" value="2"/>
</dbReference>
<gene>
    <name evidence="9" type="ORF">G3I46_28680</name>
</gene>
<comment type="subcellular location">
    <subcellularLocation>
        <location evidence="1">Cell membrane</location>
        <topology evidence="1">Peripheral membrane protein</topology>
    </subcellularLocation>
</comment>
<dbReference type="RefSeq" id="WP_164142684.1">
    <property type="nucleotide sequence ID" value="NZ_JAAGMB010000634.1"/>
</dbReference>
<dbReference type="SUPFAM" id="SSF52540">
    <property type="entry name" value="P-loop containing nucleoside triphosphate hydrolases"/>
    <property type="match status" value="2"/>
</dbReference>
<accession>A0A6N9UUZ3</accession>
<dbReference type="InterPro" id="IPR017871">
    <property type="entry name" value="ABC_transporter-like_CS"/>
</dbReference>
<keyword evidence="7" id="KW-0472">Membrane</keyword>
<proteinExistence type="inferred from homology"/>
<dbReference type="InterPro" id="IPR003439">
    <property type="entry name" value="ABC_transporter-like_ATP-bd"/>
</dbReference>
<evidence type="ECO:0000256" key="2">
    <source>
        <dbReference type="ARBA" id="ARBA00005417"/>
    </source>
</evidence>
<evidence type="ECO:0000256" key="3">
    <source>
        <dbReference type="ARBA" id="ARBA00022448"/>
    </source>
</evidence>
<dbReference type="GO" id="GO:0015833">
    <property type="term" value="P:peptide transport"/>
    <property type="evidence" value="ECO:0007669"/>
    <property type="project" value="InterPro"/>
</dbReference>
<dbReference type="CDD" id="cd03257">
    <property type="entry name" value="ABC_NikE_OppD_transporters"/>
    <property type="match status" value="2"/>
</dbReference>
<keyword evidence="4" id="KW-1003">Cell membrane</keyword>
<dbReference type="Pfam" id="PF00005">
    <property type="entry name" value="ABC_tran"/>
    <property type="match status" value="2"/>
</dbReference>
<comment type="similarity">
    <text evidence="2">Belongs to the ABC transporter superfamily.</text>
</comment>
<dbReference type="PANTHER" id="PTHR43297:SF2">
    <property type="entry name" value="DIPEPTIDE TRANSPORT ATP-BINDING PROTEIN DPPD"/>
    <property type="match status" value="1"/>
</dbReference>
<dbReference type="Gene3D" id="3.40.50.300">
    <property type="entry name" value="P-loop containing nucleotide triphosphate hydrolases"/>
    <property type="match status" value="2"/>
</dbReference>
<keyword evidence="6 9" id="KW-0067">ATP-binding</keyword>
<dbReference type="GO" id="GO:0016887">
    <property type="term" value="F:ATP hydrolysis activity"/>
    <property type="evidence" value="ECO:0007669"/>
    <property type="project" value="InterPro"/>
</dbReference>
<dbReference type="InterPro" id="IPR003593">
    <property type="entry name" value="AAA+_ATPase"/>
</dbReference>
<evidence type="ECO:0000256" key="6">
    <source>
        <dbReference type="ARBA" id="ARBA00022840"/>
    </source>
</evidence>
<evidence type="ECO:0000256" key="1">
    <source>
        <dbReference type="ARBA" id="ARBA00004202"/>
    </source>
</evidence>
<evidence type="ECO:0000259" key="8">
    <source>
        <dbReference type="PROSITE" id="PS50893"/>
    </source>
</evidence>
<evidence type="ECO:0000256" key="4">
    <source>
        <dbReference type="ARBA" id="ARBA00022475"/>
    </source>
</evidence>
<dbReference type="InterPro" id="IPR050388">
    <property type="entry name" value="ABC_Ni/Peptide_Import"/>
</dbReference>
<comment type="caution">
    <text evidence="9">The sequence shown here is derived from an EMBL/GenBank/DDBJ whole genome shotgun (WGS) entry which is preliminary data.</text>
</comment>
<feature type="domain" description="ABC transporter" evidence="8">
    <location>
        <begin position="298"/>
        <end position="542"/>
    </location>
</feature>
<evidence type="ECO:0000256" key="7">
    <source>
        <dbReference type="ARBA" id="ARBA00023136"/>
    </source>
</evidence>
<dbReference type="InterPro" id="IPR027417">
    <property type="entry name" value="P-loop_NTPase"/>
</dbReference>
<dbReference type="InterPro" id="IPR013563">
    <property type="entry name" value="Oligopep_ABC_C"/>
</dbReference>
<evidence type="ECO:0000313" key="10">
    <source>
        <dbReference type="Proteomes" id="UP000469545"/>
    </source>
</evidence>
<dbReference type="AlphaFoldDB" id="A0A6N9UUZ3"/>
<dbReference type="PROSITE" id="PS50893">
    <property type="entry name" value="ABC_TRANSPORTER_2"/>
    <property type="match status" value="2"/>
</dbReference>
<dbReference type="NCBIfam" id="NF008453">
    <property type="entry name" value="PRK11308.1"/>
    <property type="match status" value="2"/>
</dbReference>
<name>A0A6N9UUZ3_9ACTN</name>
<keyword evidence="10" id="KW-1185">Reference proteome</keyword>
<organism evidence="9 10">
    <name type="scientific">Streptomyces coelicoflavus</name>
    <dbReference type="NCBI Taxonomy" id="285562"/>
    <lineage>
        <taxon>Bacteria</taxon>
        <taxon>Bacillati</taxon>
        <taxon>Actinomycetota</taxon>
        <taxon>Actinomycetes</taxon>
        <taxon>Kitasatosporales</taxon>
        <taxon>Streptomycetaceae</taxon>
        <taxon>Streptomyces</taxon>
    </lineage>
</organism>
<protein>
    <submittedName>
        <fullName evidence="9">ABC transporter ATP-binding protein</fullName>
    </submittedName>
</protein>